<dbReference type="InterPro" id="IPR011907">
    <property type="entry name" value="RNase_III"/>
</dbReference>
<dbReference type="HAMAP" id="MF_00104">
    <property type="entry name" value="RNase_III"/>
    <property type="match status" value="1"/>
</dbReference>
<comment type="subunit">
    <text evidence="4 15">Homodimer.</text>
</comment>
<keyword evidence="8 15" id="KW-0819">tRNA processing</keyword>
<evidence type="ECO:0000313" key="18">
    <source>
        <dbReference type="EMBL" id="ABS64481.1"/>
    </source>
</evidence>
<dbReference type="OrthoDB" id="9805026at2"/>
<comment type="function">
    <text evidence="15">Digests double-stranded RNA. Involved in the processing of primary rRNA transcript to yield the immediate precursors to the large and small rRNAs (23S and 16S). Processes some mRNAs, and tRNAs when they are encoded in the rRNA operon. Processes pre-crRNA and tracrRNA of type II CRISPR loci if present in the organism.</text>
</comment>
<evidence type="ECO:0000256" key="5">
    <source>
        <dbReference type="ARBA" id="ARBA00022490"/>
    </source>
</evidence>
<dbReference type="GO" id="GO:0046872">
    <property type="term" value="F:metal ion binding"/>
    <property type="evidence" value="ECO:0007669"/>
    <property type="project" value="UniProtKB-KW"/>
</dbReference>
<evidence type="ECO:0000256" key="11">
    <source>
        <dbReference type="ARBA" id="ARBA00022759"/>
    </source>
</evidence>
<dbReference type="SMART" id="SM00358">
    <property type="entry name" value="DSRM"/>
    <property type="match status" value="1"/>
</dbReference>
<evidence type="ECO:0000256" key="8">
    <source>
        <dbReference type="ARBA" id="ARBA00022694"/>
    </source>
</evidence>
<proteinExistence type="inferred from homology"/>
<evidence type="ECO:0000256" key="12">
    <source>
        <dbReference type="ARBA" id="ARBA00022801"/>
    </source>
</evidence>
<comment type="subcellular location">
    <subcellularLocation>
        <location evidence="2 15">Cytoplasm</location>
    </subcellularLocation>
</comment>
<dbReference type="SUPFAM" id="SSF54768">
    <property type="entry name" value="dsRNA-binding domain-like"/>
    <property type="match status" value="1"/>
</dbReference>
<dbReference type="RefSeq" id="WP_012111797.1">
    <property type="nucleotide sequence ID" value="NC_009719.1"/>
</dbReference>
<dbReference type="InterPro" id="IPR014720">
    <property type="entry name" value="dsRBD_dom"/>
</dbReference>
<evidence type="ECO:0000256" key="1">
    <source>
        <dbReference type="ARBA" id="ARBA00000109"/>
    </source>
</evidence>
<keyword evidence="14 15" id="KW-0694">RNA-binding</keyword>
<keyword evidence="9 15" id="KW-0540">Nuclease</keyword>
<evidence type="ECO:0000256" key="7">
    <source>
        <dbReference type="ARBA" id="ARBA00022664"/>
    </source>
</evidence>
<dbReference type="FunFam" id="1.10.1520.10:FF:000001">
    <property type="entry name" value="Ribonuclease 3"/>
    <property type="match status" value="1"/>
</dbReference>
<evidence type="ECO:0000256" key="2">
    <source>
        <dbReference type="ARBA" id="ARBA00004496"/>
    </source>
</evidence>
<feature type="binding site" evidence="15">
    <location>
        <position position="113"/>
    </location>
    <ligand>
        <name>Mg(2+)</name>
        <dbReference type="ChEBI" id="CHEBI:18420"/>
    </ligand>
</feature>
<dbReference type="GO" id="GO:0004525">
    <property type="term" value="F:ribonuclease III activity"/>
    <property type="evidence" value="ECO:0007669"/>
    <property type="project" value="UniProtKB-UniRule"/>
</dbReference>
<dbReference type="AlphaFoldDB" id="A7HX48"/>
<dbReference type="InterPro" id="IPR000999">
    <property type="entry name" value="RNase_III_dom"/>
</dbReference>
<feature type="active site" evidence="15">
    <location>
        <position position="116"/>
    </location>
</feature>
<keyword evidence="13 15" id="KW-0460">Magnesium</keyword>
<evidence type="ECO:0000259" key="17">
    <source>
        <dbReference type="PROSITE" id="PS50142"/>
    </source>
</evidence>
<keyword evidence="19" id="KW-1185">Reference proteome</keyword>
<accession>A7HX48</accession>
<dbReference type="GO" id="GO:0010468">
    <property type="term" value="P:regulation of gene expression"/>
    <property type="evidence" value="ECO:0007669"/>
    <property type="project" value="TreeGrafter"/>
</dbReference>
<dbReference type="NCBIfam" id="TIGR02191">
    <property type="entry name" value="RNaseIII"/>
    <property type="match status" value="1"/>
</dbReference>
<evidence type="ECO:0000256" key="4">
    <source>
        <dbReference type="ARBA" id="ARBA00011738"/>
    </source>
</evidence>
<dbReference type="Pfam" id="PF14622">
    <property type="entry name" value="Ribonucleas_3_3"/>
    <property type="match status" value="1"/>
</dbReference>
<evidence type="ECO:0000256" key="3">
    <source>
        <dbReference type="ARBA" id="ARBA00010183"/>
    </source>
</evidence>
<feature type="active site" evidence="15">
    <location>
        <position position="44"/>
    </location>
</feature>
<dbReference type="PANTHER" id="PTHR11207:SF0">
    <property type="entry name" value="RIBONUCLEASE 3"/>
    <property type="match status" value="1"/>
</dbReference>
<evidence type="ECO:0000256" key="15">
    <source>
        <dbReference type="HAMAP-Rule" id="MF_00104"/>
    </source>
</evidence>
<dbReference type="PANTHER" id="PTHR11207">
    <property type="entry name" value="RIBONUCLEASE III"/>
    <property type="match status" value="1"/>
</dbReference>
<evidence type="ECO:0000256" key="10">
    <source>
        <dbReference type="ARBA" id="ARBA00022723"/>
    </source>
</evidence>
<dbReference type="GO" id="GO:0006364">
    <property type="term" value="P:rRNA processing"/>
    <property type="evidence" value="ECO:0007669"/>
    <property type="project" value="UniProtKB-UniRule"/>
</dbReference>
<dbReference type="GO" id="GO:0019843">
    <property type="term" value="F:rRNA binding"/>
    <property type="evidence" value="ECO:0007669"/>
    <property type="project" value="UniProtKB-KW"/>
</dbReference>
<dbReference type="GO" id="GO:0042802">
    <property type="term" value="F:identical protein binding"/>
    <property type="evidence" value="ECO:0007669"/>
    <property type="project" value="UniProtKB-ARBA"/>
</dbReference>
<keyword evidence="5 15" id="KW-0963">Cytoplasm</keyword>
<dbReference type="HOGENOM" id="CLU_000907_1_1_5"/>
<dbReference type="InterPro" id="IPR036389">
    <property type="entry name" value="RNase_III_sf"/>
</dbReference>
<feature type="binding site" evidence="15">
    <location>
        <position position="116"/>
    </location>
    <ligand>
        <name>Mg(2+)</name>
        <dbReference type="ChEBI" id="CHEBI:18420"/>
    </ligand>
</feature>
<dbReference type="PROSITE" id="PS50142">
    <property type="entry name" value="RNASE_3_2"/>
    <property type="match status" value="1"/>
</dbReference>
<keyword evidence="6 15" id="KW-0698">rRNA processing</keyword>
<dbReference type="STRING" id="402881.Plav_2874"/>
<dbReference type="Gene3D" id="3.30.160.20">
    <property type="match status" value="1"/>
</dbReference>
<dbReference type="CDD" id="cd10845">
    <property type="entry name" value="DSRM_RNAse_III_family"/>
    <property type="match status" value="1"/>
</dbReference>
<dbReference type="GO" id="GO:0006397">
    <property type="term" value="P:mRNA processing"/>
    <property type="evidence" value="ECO:0007669"/>
    <property type="project" value="UniProtKB-UniRule"/>
</dbReference>
<organism evidence="18 19">
    <name type="scientific">Parvibaculum lavamentivorans (strain DS-1 / DSM 13023 / NCIMB 13966)</name>
    <dbReference type="NCBI Taxonomy" id="402881"/>
    <lineage>
        <taxon>Bacteria</taxon>
        <taxon>Pseudomonadati</taxon>
        <taxon>Pseudomonadota</taxon>
        <taxon>Alphaproteobacteria</taxon>
        <taxon>Hyphomicrobiales</taxon>
        <taxon>Parvibaculaceae</taxon>
        <taxon>Parvibaculum</taxon>
    </lineage>
</organism>
<dbReference type="Proteomes" id="UP000006377">
    <property type="component" value="Chromosome"/>
</dbReference>
<keyword evidence="12 15" id="KW-0378">Hydrolase</keyword>
<evidence type="ECO:0000259" key="16">
    <source>
        <dbReference type="PROSITE" id="PS50137"/>
    </source>
</evidence>
<dbReference type="KEGG" id="pla:Plav_2874"/>
<keyword evidence="7 15" id="KW-0507">mRNA processing</keyword>
<comment type="cofactor">
    <cofactor evidence="15">
        <name>Mg(2+)</name>
        <dbReference type="ChEBI" id="CHEBI:18420"/>
    </cofactor>
</comment>
<dbReference type="PROSITE" id="PS50137">
    <property type="entry name" value="DS_RBD"/>
    <property type="match status" value="1"/>
</dbReference>
<feature type="binding site" evidence="15">
    <location>
        <position position="40"/>
    </location>
    <ligand>
        <name>Mg(2+)</name>
        <dbReference type="ChEBI" id="CHEBI:18420"/>
    </ligand>
</feature>
<feature type="domain" description="RNase III" evidence="17">
    <location>
        <begin position="5"/>
        <end position="127"/>
    </location>
</feature>
<protein>
    <recommendedName>
        <fullName evidence="15">Ribonuclease 3</fullName>
        <ecNumber evidence="15">3.1.26.3</ecNumber>
    </recommendedName>
    <alternativeName>
        <fullName evidence="15">Ribonuclease III</fullName>
        <shortName evidence="15">RNase III</shortName>
    </alternativeName>
</protein>
<keyword evidence="10 15" id="KW-0479">Metal-binding</keyword>
<dbReference type="FunFam" id="3.30.160.20:FF:000003">
    <property type="entry name" value="Ribonuclease 3"/>
    <property type="match status" value="1"/>
</dbReference>
<gene>
    <name evidence="15" type="primary">rnc</name>
    <name evidence="18" type="ordered locus">Plav_2874</name>
</gene>
<dbReference type="GO" id="GO:0005737">
    <property type="term" value="C:cytoplasm"/>
    <property type="evidence" value="ECO:0007669"/>
    <property type="project" value="UniProtKB-SubCell"/>
</dbReference>
<evidence type="ECO:0000256" key="13">
    <source>
        <dbReference type="ARBA" id="ARBA00022842"/>
    </source>
</evidence>
<dbReference type="CDD" id="cd00593">
    <property type="entry name" value="RIBOc"/>
    <property type="match status" value="1"/>
</dbReference>
<dbReference type="EMBL" id="CP000774">
    <property type="protein sequence ID" value="ABS64481.1"/>
    <property type="molecule type" value="Genomic_DNA"/>
</dbReference>
<comment type="similarity">
    <text evidence="3">Belongs to the ribonuclease III family.</text>
</comment>
<evidence type="ECO:0000256" key="6">
    <source>
        <dbReference type="ARBA" id="ARBA00022552"/>
    </source>
</evidence>
<dbReference type="GO" id="GO:0008033">
    <property type="term" value="P:tRNA processing"/>
    <property type="evidence" value="ECO:0007669"/>
    <property type="project" value="UniProtKB-KW"/>
</dbReference>
<evidence type="ECO:0000256" key="14">
    <source>
        <dbReference type="ARBA" id="ARBA00022884"/>
    </source>
</evidence>
<dbReference type="PROSITE" id="PS00517">
    <property type="entry name" value="RNASE_3_1"/>
    <property type="match status" value="1"/>
</dbReference>
<reference evidence="18 19" key="1">
    <citation type="journal article" date="2011" name="Stand. Genomic Sci.">
        <title>Complete genome sequence of Parvibaculum lavamentivorans type strain (DS-1(T)).</title>
        <authorList>
            <person name="Schleheck D."/>
            <person name="Weiss M."/>
            <person name="Pitluck S."/>
            <person name="Bruce D."/>
            <person name="Land M.L."/>
            <person name="Han S."/>
            <person name="Saunders E."/>
            <person name="Tapia R."/>
            <person name="Detter C."/>
            <person name="Brettin T."/>
            <person name="Han J."/>
            <person name="Woyke T."/>
            <person name="Goodwin L."/>
            <person name="Pennacchio L."/>
            <person name="Nolan M."/>
            <person name="Cook A.M."/>
            <person name="Kjelleberg S."/>
            <person name="Thomas T."/>
        </authorList>
    </citation>
    <scope>NUCLEOTIDE SEQUENCE [LARGE SCALE GENOMIC DNA]</scope>
    <source>
        <strain evidence="19">DS-1 / DSM 13023 / NCIMB 13966</strain>
    </source>
</reference>
<sequence>MGRLNAALQVRLAHDFKDLGLLSRALTHPSADGANYQRFEFLGDRVLGLVIADWLLRDFPQADEGELAIRYNALVRKEACAEVAERIGLGACITMGAGEEKAGGRRKPAILADACEAVIAALYTDGGLQAARRFIETEWAYLVEKSSEIPQDAKTALQEWAQARGQGVPTYTLVGRSGPDHAPEFTVEVSAGKAKPLRAQGNSKRQAEQTAARALLEALGVWPAKD</sequence>
<evidence type="ECO:0000256" key="9">
    <source>
        <dbReference type="ARBA" id="ARBA00022722"/>
    </source>
</evidence>
<keyword evidence="11 15" id="KW-0255">Endonuclease</keyword>
<dbReference type="EC" id="3.1.26.3" evidence="15"/>
<evidence type="ECO:0000313" key="19">
    <source>
        <dbReference type="Proteomes" id="UP000006377"/>
    </source>
</evidence>
<keyword evidence="15" id="KW-0699">rRNA-binding</keyword>
<dbReference type="SMART" id="SM00535">
    <property type="entry name" value="RIBOc"/>
    <property type="match status" value="1"/>
</dbReference>
<comment type="catalytic activity">
    <reaction evidence="1 15">
        <text>Endonucleolytic cleavage to 5'-phosphomonoester.</text>
        <dbReference type="EC" id="3.1.26.3"/>
    </reaction>
</comment>
<name>A7HX48_PARL1</name>
<dbReference type="GO" id="GO:0003725">
    <property type="term" value="F:double-stranded RNA binding"/>
    <property type="evidence" value="ECO:0007669"/>
    <property type="project" value="TreeGrafter"/>
</dbReference>
<dbReference type="Pfam" id="PF00035">
    <property type="entry name" value="dsrm"/>
    <property type="match status" value="1"/>
</dbReference>
<dbReference type="SUPFAM" id="SSF69065">
    <property type="entry name" value="RNase III domain-like"/>
    <property type="match status" value="1"/>
</dbReference>
<dbReference type="Gene3D" id="1.10.1520.10">
    <property type="entry name" value="Ribonuclease III domain"/>
    <property type="match status" value="1"/>
</dbReference>
<dbReference type="eggNOG" id="COG0571">
    <property type="taxonomic scope" value="Bacteria"/>
</dbReference>
<feature type="domain" description="DRBM" evidence="16">
    <location>
        <begin position="152"/>
        <end position="221"/>
    </location>
</feature>